<feature type="region of interest" description="Disordered" evidence="7">
    <location>
        <begin position="480"/>
        <end position="502"/>
    </location>
</feature>
<evidence type="ECO:0000256" key="1">
    <source>
        <dbReference type="ARBA" id="ARBA00004651"/>
    </source>
</evidence>
<feature type="transmembrane region" description="Helical" evidence="8">
    <location>
        <begin position="369"/>
        <end position="393"/>
    </location>
</feature>
<feature type="transmembrane region" description="Helical" evidence="8">
    <location>
        <begin position="279"/>
        <end position="303"/>
    </location>
</feature>
<comment type="caution">
    <text evidence="10">The sequence shown here is derived from an EMBL/GenBank/DDBJ whole genome shotgun (WGS) entry which is preliminary data.</text>
</comment>
<keyword evidence="6 8" id="KW-0472">Membrane</keyword>
<organism evidence="10 11">
    <name type="scientific">Actinomadura soli</name>
    <dbReference type="NCBI Taxonomy" id="2508997"/>
    <lineage>
        <taxon>Bacteria</taxon>
        <taxon>Bacillati</taxon>
        <taxon>Actinomycetota</taxon>
        <taxon>Actinomycetes</taxon>
        <taxon>Streptosporangiales</taxon>
        <taxon>Thermomonosporaceae</taxon>
        <taxon>Actinomadura</taxon>
    </lineage>
</organism>
<feature type="transmembrane region" description="Helical" evidence="8">
    <location>
        <begin position="405"/>
        <end position="432"/>
    </location>
</feature>
<feature type="transmembrane region" description="Helical" evidence="8">
    <location>
        <begin position="215"/>
        <end position="235"/>
    </location>
</feature>
<feature type="transmembrane region" description="Helical" evidence="8">
    <location>
        <begin position="344"/>
        <end position="363"/>
    </location>
</feature>
<gene>
    <name evidence="10" type="ORF">ETD83_37155</name>
</gene>
<evidence type="ECO:0000256" key="8">
    <source>
        <dbReference type="SAM" id="Phobius"/>
    </source>
</evidence>
<name>A0A5C4J0Q2_9ACTN</name>
<feature type="transmembrane region" description="Helical" evidence="8">
    <location>
        <begin position="315"/>
        <end position="332"/>
    </location>
</feature>
<keyword evidence="11" id="KW-1185">Reference proteome</keyword>
<dbReference type="PANTHER" id="PTHR42718:SF46">
    <property type="entry name" value="BLR6921 PROTEIN"/>
    <property type="match status" value="1"/>
</dbReference>
<feature type="transmembrane region" description="Helical" evidence="8">
    <location>
        <begin position="176"/>
        <end position="195"/>
    </location>
</feature>
<dbReference type="PROSITE" id="PS50850">
    <property type="entry name" value="MFS"/>
    <property type="match status" value="1"/>
</dbReference>
<evidence type="ECO:0000256" key="5">
    <source>
        <dbReference type="ARBA" id="ARBA00022989"/>
    </source>
</evidence>
<protein>
    <submittedName>
        <fullName evidence="10">MFS transporter</fullName>
    </submittedName>
</protein>
<dbReference type="GO" id="GO:0022857">
    <property type="term" value="F:transmembrane transporter activity"/>
    <property type="evidence" value="ECO:0007669"/>
    <property type="project" value="InterPro"/>
</dbReference>
<feature type="domain" description="Major facilitator superfamily (MFS) profile" evidence="9">
    <location>
        <begin position="20"/>
        <end position="475"/>
    </location>
</feature>
<dbReference type="InterPro" id="IPR005829">
    <property type="entry name" value="Sugar_transporter_CS"/>
</dbReference>
<dbReference type="InterPro" id="IPR036259">
    <property type="entry name" value="MFS_trans_sf"/>
</dbReference>
<dbReference type="Gene3D" id="1.20.1250.20">
    <property type="entry name" value="MFS general substrate transporter like domains"/>
    <property type="match status" value="1"/>
</dbReference>
<evidence type="ECO:0000256" key="2">
    <source>
        <dbReference type="ARBA" id="ARBA00022448"/>
    </source>
</evidence>
<dbReference type="Gene3D" id="1.20.1720.10">
    <property type="entry name" value="Multidrug resistance protein D"/>
    <property type="match status" value="1"/>
</dbReference>
<evidence type="ECO:0000256" key="7">
    <source>
        <dbReference type="SAM" id="MobiDB-lite"/>
    </source>
</evidence>
<dbReference type="RefSeq" id="WP_138649889.1">
    <property type="nucleotide sequence ID" value="NZ_VCKW01000334.1"/>
</dbReference>
<feature type="transmembrane region" description="Helical" evidence="8">
    <location>
        <begin position="452"/>
        <end position="471"/>
    </location>
</feature>
<keyword evidence="5 8" id="KW-1133">Transmembrane helix</keyword>
<keyword evidence="4 8" id="KW-0812">Transmembrane</keyword>
<dbReference type="InterPro" id="IPR011701">
    <property type="entry name" value="MFS"/>
</dbReference>
<evidence type="ECO:0000313" key="10">
    <source>
        <dbReference type="EMBL" id="TMQ90053.1"/>
    </source>
</evidence>
<evidence type="ECO:0000313" key="11">
    <source>
        <dbReference type="Proteomes" id="UP000309174"/>
    </source>
</evidence>
<feature type="transmembrane region" description="Helical" evidence="8">
    <location>
        <begin position="111"/>
        <end position="133"/>
    </location>
</feature>
<feature type="transmembrane region" description="Helical" evidence="8">
    <location>
        <begin position="56"/>
        <end position="74"/>
    </location>
</feature>
<dbReference type="PROSITE" id="PS00216">
    <property type="entry name" value="SUGAR_TRANSPORT_1"/>
    <property type="match status" value="1"/>
</dbReference>
<dbReference type="CDD" id="cd17321">
    <property type="entry name" value="MFS_MMR_MDR_like"/>
    <property type="match status" value="1"/>
</dbReference>
<evidence type="ECO:0000256" key="6">
    <source>
        <dbReference type="ARBA" id="ARBA00023136"/>
    </source>
</evidence>
<evidence type="ECO:0000256" key="3">
    <source>
        <dbReference type="ARBA" id="ARBA00022475"/>
    </source>
</evidence>
<dbReference type="OrthoDB" id="7375466at2"/>
<feature type="transmembrane region" description="Helical" evidence="8">
    <location>
        <begin position="241"/>
        <end position="259"/>
    </location>
</feature>
<dbReference type="SUPFAM" id="SSF103473">
    <property type="entry name" value="MFS general substrate transporter"/>
    <property type="match status" value="1"/>
</dbReference>
<keyword evidence="3" id="KW-1003">Cell membrane</keyword>
<feature type="transmembrane region" description="Helical" evidence="8">
    <location>
        <begin position="145"/>
        <end position="164"/>
    </location>
</feature>
<dbReference type="AlphaFoldDB" id="A0A5C4J0Q2"/>
<evidence type="ECO:0000256" key="4">
    <source>
        <dbReference type="ARBA" id="ARBA00022692"/>
    </source>
</evidence>
<dbReference type="Proteomes" id="UP000309174">
    <property type="component" value="Unassembled WGS sequence"/>
</dbReference>
<keyword evidence="2" id="KW-0813">Transport</keyword>
<dbReference type="Pfam" id="PF07690">
    <property type="entry name" value="MFS_1"/>
    <property type="match status" value="1"/>
</dbReference>
<sequence>MSVQPLSGNVSHRSSRPAWVLALLAFAQFVIAADYNIVYVALPELGRDLEFSGQTLQWVVSAYAVALGGFMLLGGRAADLLGRRRMFILALVLYAVSSLIGGLAGHPGLVIAVRAAQGLGAALLFPATLALISTTFAEGPERNRALAVWAAMGGGGLAGGALLGGVLADVFGWESVFYVFVLLAGVALLAAFPLLPSDAARDVVMRERRFDLPGALTATAGVTLLVFVLAQGPVWGWTSSSILGALGLGVVSLVVFAVIEVRSRDPLMPPRMFANRSLLTAMAITTVFGAGLGAQYYLLTVYLQDVLGYDPLRTGLAYLPLTLLNIAGTKVAERLVTGVGMRAALSAGLVIGAAGMVLLAVAVSPDSAFVVVLPGIMVTGFGMGIVWTSMWIAAGNGVGAGEQGVASGMASVTHQTGLAVGTALMVLVVNGGTGSLDGPALRRELTEGLGTAYYMAAGVTLLGALLTVAALRRQASRASRTGRASRASRVSEGAGALVEKAG</sequence>
<proteinExistence type="predicted"/>
<comment type="subcellular location">
    <subcellularLocation>
        <location evidence="1">Cell membrane</location>
        <topology evidence="1">Multi-pass membrane protein</topology>
    </subcellularLocation>
</comment>
<dbReference type="PANTHER" id="PTHR42718">
    <property type="entry name" value="MAJOR FACILITATOR SUPERFAMILY MULTIDRUG TRANSPORTER MFSC"/>
    <property type="match status" value="1"/>
</dbReference>
<accession>A0A5C4J0Q2</accession>
<dbReference type="InterPro" id="IPR020846">
    <property type="entry name" value="MFS_dom"/>
</dbReference>
<reference evidence="10 11" key="1">
    <citation type="submission" date="2019-05" db="EMBL/GenBank/DDBJ databases">
        <title>Draft genome sequence of Actinomadura sp. 14C53.</title>
        <authorList>
            <person name="Saricaoglu S."/>
            <person name="Isik K."/>
        </authorList>
    </citation>
    <scope>NUCLEOTIDE SEQUENCE [LARGE SCALE GENOMIC DNA]</scope>
    <source>
        <strain evidence="10 11">14C53</strain>
    </source>
</reference>
<dbReference type="EMBL" id="VCKW01000334">
    <property type="protein sequence ID" value="TMQ90053.1"/>
    <property type="molecule type" value="Genomic_DNA"/>
</dbReference>
<feature type="transmembrane region" description="Helical" evidence="8">
    <location>
        <begin position="86"/>
        <end position="105"/>
    </location>
</feature>
<dbReference type="GO" id="GO:0005886">
    <property type="term" value="C:plasma membrane"/>
    <property type="evidence" value="ECO:0007669"/>
    <property type="project" value="UniProtKB-SubCell"/>
</dbReference>
<evidence type="ECO:0000259" key="9">
    <source>
        <dbReference type="PROSITE" id="PS50850"/>
    </source>
</evidence>